<feature type="region of interest" description="Disordered" evidence="6">
    <location>
        <begin position="375"/>
        <end position="418"/>
    </location>
</feature>
<name>A0A1Y1Y3Z0_9PLEO</name>
<evidence type="ECO:0000256" key="2">
    <source>
        <dbReference type="ARBA" id="ARBA00019062"/>
    </source>
</evidence>
<accession>A0A1Y1Y3Z0</accession>
<sequence length="436" mass="48113">MARTRAKPVPKEASPEPTSPPPTKTLPPSTSNPPKLFILPRDTSKDARILTLDNPATANPSRYFFCPDKGFYEFTRISAPKQTPRSWLITPENGSRFNDSHEKEKEGEEVKDTDKDTALGSGYITSSPSLFIATPLDILFLLLPALSPASTKQKGHEKANFLSLEDHLEALTTSSPHLKSLLCAHTSLEATIAQRLMTCCDTVDAGDETMYRVSHLRVLECLVQKAERMVAKGLPKSLEDKFITPALEVPVMSIAREESSVSLATSTSFVSTTTATETETETMTTISTSTTEGNYTPALQTTTQILHLLRLRTALTYLLHSYIPAHLRTPLLSLLSTAASPSFPSFVPLESHLSAIAKLKSEAAALRSISDNISRKRGYEDDDEKAAEREEKKRKKEDEEKKKKQESRSIKQLKKVNTSGMSKLSSFFAVKPKTAK</sequence>
<feature type="region of interest" description="Disordered" evidence="6">
    <location>
        <begin position="85"/>
        <end position="113"/>
    </location>
</feature>
<organism evidence="9 10">
    <name type="scientific">Clohesyomyces aquaticus</name>
    <dbReference type="NCBI Taxonomy" id="1231657"/>
    <lineage>
        <taxon>Eukaryota</taxon>
        <taxon>Fungi</taxon>
        <taxon>Dikarya</taxon>
        <taxon>Ascomycota</taxon>
        <taxon>Pezizomycotina</taxon>
        <taxon>Dothideomycetes</taxon>
        <taxon>Pleosporomycetidae</taxon>
        <taxon>Pleosporales</taxon>
        <taxon>Lindgomycetaceae</taxon>
        <taxon>Clohesyomyces</taxon>
    </lineage>
</organism>
<evidence type="ECO:0000256" key="6">
    <source>
        <dbReference type="SAM" id="MobiDB-lite"/>
    </source>
</evidence>
<feature type="domain" description="Rnh202 triple barrel" evidence="8">
    <location>
        <begin position="38"/>
        <end position="137"/>
    </location>
</feature>
<protein>
    <recommendedName>
        <fullName evidence="2">Ribonuclease H2 subunit B</fullName>
    </recommendedName>
    <alternativeName>
        <fullName evidence="5">Ribonuclease HI subunit B</fullName>
    </alternativeName>
</protein>
<dbReference type="GO" id="GO:0006401">
    <property type="term" value="P:RNA catabolic process"/>
    <property type="evidence" value="ECO:0007669"/>
    <property type="project" value="TreeGrafter"/>
</dbReference>
<dbReference type="PANTHER" id="PTHR13383">
    <property type="entry name" value="RIBONUCLEASE H2 SUBUNIT B"/>
    <property type="match status" value="1"/>
</dbReference>
<dbReference type="STRING" id="1231657.A0A1Y1Y3Z0"/>
<comment type="function">
    <text evidence="4">Non catalytic subunit of RNase H2, an endonuclease that specifically degrades the RNA of RNA:DNA hybrids. Participates in DNA replication, possibly by mediating the removal of lagging-strand Okazaki fragment RNA primers during DNA replication. Mediates the excision of single ribonucleotides from DNA:RNA duplexes.</text>
</comment>
<dbReference type="OrthoDB" id="29098at2759"/>
<proteinExistence type="predicted"/>
<dbReference type="Proteomes" id="UP000193144">
    <property type="component" value="Unassembled WGS sequence"/>
</dbReference>
<dbReference type="EMBL" id="MCFA01000373">
    <property type="protein sequence ID" value="ORX92708.1"/>
    <property type="molecule type" value="Genomic_DNA"/>
</dbReference>
<feature type="region of interest" description="Disordered" evidence="6">
    <location>
        <begin position="1"/>
        <end position="40"/>
    </location>
</feature>
<dbReference type="InterPro" id="IPR019024">
    <property type="entry name" value="RNase_H2_suB_wHTH"/>
</dbReference>
<dbReference type="InterPro" id="IPR040456">
    <property type="entry name" value="RNase_H2_suB"/>
</dbReference>
<keyword evidence="10" id="KW-1185">Reference proteome</keyword>
<feature type="compositionally biased region" description="Basic and acidic residues" evidence="6">
    <location>
        <begin position="386"/>
        <end position="409"/>
    </location>
</feature>
<comment type="caution">
    <text evidence="9">The sequence shown here is derived from an EMBL/GenBank/DDBJ whole genome shotgun (WGS) entry which is preliminary data.</text>
</comment>
<evidence type="ECO:0000256" key="3">
    <source>
        <dbReference type="ARBA" id="ARBA00023242"/>
    </source>
</evidence>
<evidence type="ECO:0000256" key="1">
    <source>
        <dbReference type="ARBA" id="ARBA00004123"/>
    </source>
</evidence>
<gene>
    <name evidence="9" type="ORF">BCR34DRAFT_551011</name>
</gene>
<dbReference type="InterPro" id="IPR041195">
    <property type="entry name" value="Rnh202_N"/>
</dbReference>
<dbReference type="Gene3D" id="1.10.20.120">
    <property type="match status" value="1"/>
</dbReference>
<dbReference type="GO" id="GO:0005654">
    <property type="term" value="C:nucleoplasm"/>
    <property type="evidence" value="ECO:0007669"/>
    <property type="project" value="TreeGrafter"/>
</dbReference>
<dbReference type="AlphaFoldDB" id="A0A1Y1Y3Z0"/>
<feature type="domain" description="Ribonuclease H2 subunit B wHTH" evidence="7">
    <location>
        <begin position="140"/>
        <end position="331"/>
    </location>
</feature>
<comment type="subcellular location">
    <subcellularLocation>
        <location evidence="1">Nucleus</location>
    </subcellularLocation>
</comment>
<dbReference type="Pfam" id="PF17745">
    <property type="entry name" value="Ydr279_N"/>
    <property type="match status" value="1"/>
</dbReference>
<dbReference type="Pfam" id="PF09468">
    <property type="entry name" value="RNase_H2-Ydr279"/>
    <property type="match status" value="1"/>
</dbReference>
<feature type="compositionally biased region" description="Basic and acidic residues" evidence="6">
    <location>
        <begin position="98"/>
        <end position="113"/>
    </location>
</feature>
<evidence type="ECO:0000313" key="9">
    <source>
        <dbReference type="EMBL" id="ORX92708.1"/>
    </source>
</evidence>
<dbReference type="GO" id="GO:0032299">
    <property type="term" value="C:ribonuclease H2 complex"/>
    <property type="evidence" value="ECO:0007669"/>
    <property type="project" value="InterPro"/>
</dbReference>
<evidence type="ECO:0000259" key="7">
    <source>
        <dbReference type="Pfam" id="PF09468"/>
    </source>
</evidence>
<dbReference type="CDD" id="cd09270">
    <property type="entry name" value="RNase_H2-B"/>
    <property type="match status" value="1"/>
</dbReference>
<reference evidence="9 10" key="1">
    <citation type="submission" date="2016-07" db="EMBL/GenBank/DDBJ databases">
        <title>Pervasive Adenine N6-methylation of Active Genes in Fungi.</title>
        <authorList>
            <consortium name="DOE Joint Genome Institute"/>
            <person name="Mondo S.J."/>
            <person name="Dannebaum R.O."/>
            <person name="Kuo R.C."/>
            <person name="Labutti K."/>
            <person name="Haridas S."/>
            <person name="Kuo A."/>
            <person name="Salamov A."/>
            <person name="Ahrendt S.R."/>
            <person name="Lipzen A."/>
            <person name="Sullivan W."/>
            <person name="Andreopoulos W.B."/>
            <person name="Clum A."/>
            <person name="Lindquist E."/>
            <person name="Daum C."/>
            <person name="Ramamoorthy G.K."/>
            <person name="Gryganskyi A."/>
            <person name="Culley D."/>
            <person name="Magnuson J.K."/>
            <person name="James T.Y."/>
            <person name="O'Malley M.A."/>
            <person name="Stajich J.E."/>
            <person name="Spatafora J.W."/>
            <person name="Visel A."/>
            <person name="Grigoriev I.V."/>
        </authorList>
    </citation>
    <scope>NUCLEOTIDE SEQUENCE [LARGE SCALE GENOMIC DNA]</scope>
    <source>
        <strain evidence="9 10">CBS 115471</strain>
    </source>
</reference>
<evidence type="ECO:0000313" key="10">
    <source>
        <dbReference type="Proteomes" id="UP000193144"/>
    </source>
</evidence>
<evidence type="ECO:0000259" key="8">
    <source>
        <dbReference type="Pfam" id="PF17745"/>
    </source>
</evidence>
<evidence type="ECO:0000256" key="5">
    <source>
        <dbReference type="ARBA" id="ARBA00033464"/>
    </source>
</evidence>
<evidence type="ECO:0000256" key="4">
    <source>
        <dbReference type="ARBA" id="ARBA00024778"/>
    </source>
</evidence>
<keyword evidence="3" id="KW-0539">Nucleus</keyword>
<feature type="region of interest" description="Disordered" evidence="6">
    <location>
        <begin position="272"/>
        <end position="291"/>
    </location>
</feature>
<dbReference type="PANTHER" id="PTHR13383:SF11">
    <property type="entry name" value="RIBONUCLEASE H2 SUBUNIT B"/>
    <property type="match status" value="1"/>
</dbReference>